<dbReference type="RefSeq" id="WP_012501853.1">
    <property type="nucleotide sequence ID" value="NC_011027.1"/>
</dbReference>
<dbReference type="eggNOG" id="ENOG5033BXA">
    <property type="taxonomic scope" value="Bacteria"/>
</dbReference>
<dbReference type="KEGG" id="cpc:Cpar_0600"/>
<sequence>MAFSADVGDVIAGLALLLSGYATWQSIMFNKKQKSLLESQEKLNQRLLEKEDADSAAERKADLGATIIKIGSNNYRLKIWNKGKATAKNVLIDFPEGNDCFMESDIIRKFPLERLDTYQSVEIMAAVSMDTKGKHMIRLRWDDDFKGMNEKIVYPTL</sequence>
<dbReference type="OrthoDB" id="1496093at2"/>
<dbReference type="Proteomes" id="UP000008811">
    <property type="component" value="Chromosome"/>
</dbReference>
<dbReference type="AlphaFoldDB" id="B3QM67"/>
<gene>
    <name evidence="1" type="ordered locus">Cpar_0600</name>
</gene>
<protein>
    <submittedName>
        <fullName evidence="1">Uncharacterized protein</fullName>
    </submittedName>
</protein>
<dbReference type="STRING" id="517417.Cpar_0600"/>
<organism evidence="1 2">
    <name type="scientific">Chlorobaculum parvum (strain DSM 263 / NCIMB 8327)</name>
    <name type="common">Chlorobium vibrioforme subsp. thiosulfatophilum</name>
    <dbReference type="NCBI Taxonomy" id="517417"/>
    <lineage>
        <taxon>Bacteria</taxon>
        <taxon>Pseudomonadati</taxon>
        <taxon>Chlorobiota</taxon>
        <taxon>Chlorobiia</taxon>
        <taxon>Chlorobiales</taxon>
        <taxon>Chlorobiaceae</taxon>
        <taxon>Chlorobaculum</taxon>
    </lineage>
</organism>
<keyword evidence="2" id="KW-1185">Reference proteome</keyword>
<reference evidence="1" key="1">
    <citation type="submission" date="2008-06" db="EMBL/GenBank/DDBJ databases">
        <title>Complete sequence of Chlorobaculum parvum NCIB 8327.</title>
        <authorList>
            <consortium name="US DOE Joint Genome Institute"/>
            <person name="Lucas S."/>
            <person name="Copeland A."/>
            <person name="Lapidus A."/>
            <person name="Glavina del Rio T."/>
            <person name="Dalin E."/>
            <person name="Tice H."/>
            <person name="Bruce D."/>
            <person name="Goodwin L."/>
            <person name="Pitluck S."/>
            <person name="Schmutz J."/>
            <person name="Larimer F."/>
            <person name="Land M."/>
            <person name="Hauser L."/>
            <person name="Kyrpides N."/>
            <person name="Mikhailova N."/>
            <person name="Zhao F."/>
            <person name="Li T."/>
            <person name="Liu Z."/>
            <person name="Overmann J."/>
            <person name="Bryant D.A."/>
            <person name="Richardson P."/>
        </authorList>
    </citation>
    <scope>NUCLEOTIDE SEQUENCE [LARGE SCALE GENOMIC DNA]</scope>
    <source>
        <strain evidence="1">NCIB 8327</strain>
    </source>
</reference>
<proteinExistence type="predicted"/>
<evidence type="ECO:0000313" key="1">
    <source>
        <dbReference type="EMBL" id="ACF11020.1"/>
    </source>
</evidence>
<accession>B3QM67</accession>
<evidence type="ECO:0000313" key="2">
    <source>
        <dbReference type="Proteomes" id="UP000008811"/>
    </source>
</evidence>
<dbReference type="EMBL" id="CP001099">
    <property type="protein sequence ID" value="ACF11020.1"/>
    <property type="molecule type" value="Genomic_DNA"/>
</dbReference>
<name>B3QM67_CHLP8</name>
<dbReference type="HOGENOM" id="CLU_141497_0_0_10"/>